<keyword evidence="5 10" id="KW-0315">Glutamine amidotransferase</keyword>
<dbReference type="RefSeq" id="WP_210652656.1">
    <property type="nucleotide sequence ID" value="NZ_JAGKQQ010000001.1"/>
</dbReference>
<dbReference type="EC" id="4.3.2.10" evidence="10"/>
<evidence type="ECO:0000256" key="9">
    <source>
        <dbReference type="ARBA" id="ARBA00049534"/>
    </source>
</evidence>
<feature type="active site" evidence="10">
    <location>
        <position position="203"/>
    </location>
</feature>
<evidence type="ECO:0000256" key="8">
    <source>
        <dbReference type="ARBA" id="ARBA00047838"/>
    </source>
</evidence>
<comment type="subunit">
    <text evidence="2 10">Heterodimer of HisH and HisF.</text>
</comment>
<keyword evidence="10" id="KW-0963">Cytoplasm</keyword>
<dbReference type="Pfam" id="PF00117">
    <property type="entry name" value="GATase"/>
    <property type="match status" value="1"/>
</dbReference>
<reference evidence="12 13" key="1">
    <citation type="submission" date="2021-04" db="EMBL/GenBank/DDBJ databases">
        <authorList>
            <person name="Ivanova A."/>
        </authorList>
    </citation>
    <scope>NUCLEOTIDE SEQUENCE [LARGE SCALE GENOMIC DNA]</scope>
    <source>
        <strain evidence="12 13">G18</strain>
    </source>
</reference>
<comment type="caution">
    <text evidence="12">The sequence shown here is derived from an EMBL/GenBank/DDBJ whole genome shotgun (WGS) entry which is preliminary data.</text>
</comment>
<evidence type="ECO:0000313" key="12">
    <source>
        <dbReference type="EMBL" id="MBP3954531.1"/>
    </source>
</evidence>
<dbReference type="NCBIfam" id="TIGR01855">
    <property type="entry name" value="IMP_synth_hisH"/>
    <property type="match status" value="1"/>
</dbReference>
<dbReference type="Gene3D" id="3.40.50.880">
    <property type="match status" value="1"/>
</dbReference>
<dbReference type="PIRSF" id="PIRSF000495">
    <property type="entry name" value="Amidotransf_hisH"/>
    <property type="match status" value="1"/>
</dbReference>
<proteinExistence type="inferred from homology"/>
<keyword evidence="3 10" id="KW-0028">Amino-acid biosynthesis</keyword>
<keyword evidence="12" id="KW-0328">Glycosyltransferase</keyword>
<evidence type="ECO:0000256" key="7">
    <source>
        <dbReference type="ARBA" id="ARBA00023239"/>
    </source>
</evidence>
<dbReference type="HAMAP" id="MF_00278">
    <property type="entry name" value="HisH"/>
    <property type="match status" value="1"/>
</dbReference>
<keyword evidence="4 10" id="KW-0378">Hydrolase</keyword>
<evidence type="ECO:0000313" key="13">
    <source>
        <dbReference type="Proteomes" id="UP000676565"/>
    </source>
</evidence>
<evidence type="ECO:0000259" key="11">
    <source>
        <dbReference type="Pfam" id="PF00117"/>
    </source>
</evidence>
<keyword evidence="7 10" id="KW-0456">Lyase</keyword>
<comment type="catalytic activity">
    <reaction evidence="9 10">
        <text>L-glutamine + H2O = L-glutamate + NH4(+)</text>
        <dbReference type="Rhea" id="RHEA:15889"/>
        <dbReference type="ChEBI" id="CHEBI:15377"/>
        <dbReference type="ChEBI" id="CHEBI:28938"/>
        <dbReference type="ChEBI" id="CHEBI:29985"/>
        <dbReference type="ChEBI" id="CHEBI:58359"/>
        <dbReference type="EC" id="3.5.1.2"/>
    </reaction>
</comment>
<protein>
    <recommendedName>
        <fullName evidence="10">Imidazole glycerol phosphate synthase subunit HisH</fullName>
        <ecNumber evidence="10">4.3.2.10</ecNumber>
    </recommendedName>
    <alternativeName>
        <fullName evidence="10">IGP synthase glutaminase subunit</fullName>
        <ecNumber evidence="10">3.5.1.2</ecNumber>
    </alternativeName>
    <alternativeName>
        <fullName evidence="10">IGP synthase subunit HisH</fullName>
    </alternativeName>
    <alternativeName>
        <fullName evidence="10">ImGP synthase subunit HisH</fullName>
        <shortName evidence="10">IGPS subunit HisH</shortName>
    </alternativeName>
</protein>
<dbReference type="Proteomes" id="UP000676565">
    <property type="component" value="Unassembled WGS sequence"/>
</dbReference>
<evidence type="ECO:0000256" key="10">
    <source>
        <dbReference type="HAMAP-Rule" id="MF_00278"/>
    </source>
</evidence>
<feature type="active site" evidence="10">
    <location>
        <position position="201"/>
    </location>
</feature>
<evidence type="ECO:0000256" key="6">
    <source>
        <dbReference type="ARBA" id="ARBA00023102"/>
    </source>
</evidence>
<comment type="subcellular location">
    <subcellularLocation>
        <location evidence="10">Cytoplasm</location>
    </subcellularLocation>
</comment>
<dbReference type="InterPro" id="IPR010139">
    <property type="entry name" value="Imidazole-glycPsynth_HisH"/>
</dbReference>
<dbReference type="EC" id="3.5.1.2" evidence="10"/>
<keyword evidence="6 10" id="KW-0368">Histidine biosynthesis</keyword>
<evidence type="ECO:0000256" key="5">
    <source>
        <dbReference type="ARBA" id="ARBA00022962"/>
    </source>
</evidence>
<dbReference type="InterPro" id="IPR017926">
    <property type="entry name" value="GATASE"/>
</dbReference>
<dbReference type="EMBL" id="JAGKQQ010000001">
    <property type="protein sequence ID" value="MBP3954531.1"/>
    <property type="molecule type" value="Genomic_DNA"/>
</dbReference>
<name>A0ABS5BLG1_9BACT</name>
<evidence type="ECO:0000256" key="3">
    <source>
        <dbReference type="ARBA" id="ARBA00022605"/>
    </source>
</evidence>
<evidence type="ECO:0000256" key="2">
    <source>
        <dbReference type="ARBA" id="ARBA00011152"/>
    </source>
</evidence>
<accession>A0ABS5BLG1</accession>
<dbReference type="PANTHER" id="PTHR42701">
    <property type="entry name" value="IMIDAZOLE GLYCEROL PHOSPHATE SYNTHASE SUBUNIT HISH"/>
    <property type="match status" value="1"/>
</dbReference>
<dbReference type="SUPFAM" id="SSF52317">
    <property type="entry name" value="Class I glutamine amidotransferase-like"/>
    <property type="match status" value="1"/>
</dbReference>
<keyword evidence="12" id="KW-0808">Transferase</keyword>
<keyword evidence="13" id="KW-1185">Reference proteome</keyword>
<evidence type="ECO:0000256" key="4">
    <source>
        <dbReference type="ARBA" id="ARBA00022801"/>
    </source>
</evidence>
<organism evidence="12 13">
    <name type="scientific">Gemmata palustris</name>
    <dbReference type="NCBI Taxonomy" id="2822762"/>
    <lineage>
        <taxon>Bacteria</taxon>
        <taxon>Pseudomonadati</taxon>
        <taxon>Planctomycetota</taxon>
        <taxon>Planctomycetia</taxon>
        <taxon>Gemmatales</taxon>
        <taxon>Gemmataceae</taxon>
        <taxon>Gemmata</taxon>
    </lineage>
</organism>
<gene>
    <name evidence="10 12" type="primary">hisH</name>
    <name evidence="12" type="ORF">J8F10_04445</name>
</gene>
<comment type="pathway">
    <text evidence="1 10">Amino-acid biosynthesis; L-histidine biosynthesis; L-histidine from 5-phospho-alpha-D-ribose 1-diphosphate: step 5/9.</text>
</comment>
<dbReference type="InterPro" id="IPR029062">
    <property type="entry name" value="Class_I_gatase-like"/>
</dbReference>
<feature type="active site" description="Nucleophile" evidence="10">
    <location>
        <position position="86"/>
    </location>
</feature>
<comment type="function">
    <text evidence="10">IGPS catalyzes the conversion of PRFAR and glutamine to IGP, AICAR and glutamate. The HisH subunit catalyzes the hydrolysis of glutamine to glutamate and ammonia as part of the synthesis of IGP and AICAR. The resulting ammonia molecule is channeled to the active site of HisF.</text>
</comment>
<sequence length="231" mass="24971">MSVPTRPTVAVVDYGMGNLFSVCHACERAEMGAFVTDRPADVASADAVLLPGVGAFGDAMDRLRERGLVEPLRERSRAGRLVVGICLGQQLLMTESHEFGRHRGLGLIEGDVVRFAETDRAGRPVKVPHVGWDRVRRPAGAGDPWAGSPLAGLPDGTAMYFVHSFYARPADPRVVLAWGRYGGTEFCSALRAGNTFAFQFHPERSGPEGMRVYHTIAALARGRSDEVPRAA</sequence>
<dbReference type="PANTHER" id="PTHR42701:SF1">
    <property type="entry name" value="IMIDAZOLE GLYCEROL PHOSPHATE SYNTHASE SUBUNIT HISH"/>
    <property type="match status" value="1"/>
</dbReference>
<dbReference type="CDD" id="cd01748">
    <property type="entry name" value="GATase1_IGP_Synthase"/>
    <property type="match status" value="1"/>
</dbReference>
<comment type="catalytic activity">
    <reaction evidence="8 10">
        <text>5-[(5-phospho-1-deoxy-D-ribulos-1-ylimino)methylamino]-1-(5-phospho-beta-D-ribosyl)imidazole-4-carboxamide + L-glutamine = D-erythro-1-(imidazol-4-yl)glycerol 3-phosphate + 5-amino-1-(5-phospho-beta-D-ribosyl)imidazole-4-carboxamide + L-glutamate + H(+)</text>
        <dbReference type="Rhea" id="RHEA:24793"/>
        <dbReference type="ChEBI" id="CHEBI:15378"/>
        <dbReference type="ChEBI" id="CHEBI:29985"/>
        <dbReference type="ChEBI" id="CHEBI:58278"/>
        <dbReference type="ChEBI" id="CHEBI:58359"/>
        <dbReference type="ChEBI" id="CHEBI:58475"/>
        <dbReference type="ChEBI" id="CHEBI:58525"/>
        <dbReference type="EC" id="4.3.2.10"/>
    </reaction>
</comment>
<dbReference type="PROSITE" id="PS51273">
    <property type="entry name" value="GATASE_TYPE_1"/>
    <property type="match status" value="1"/>
</dbReference>
<evidence type="ECO:0000256" key="1">
    <source>
        <dbReference type="ARBA" id="ARBA00005091"/>
    </source>
</evidence>
<dbReference type="GO" id="GO:0016757">
    <property type="term" value="F:glycosyltransferase activity"/>
    <property type="evidence" value="ECO:0007669"/>
    <property type="project" value="UniProtKB-KW"/>
</dbReference>
<feature type="domain" description="Glutamine amidotransferase" evidence="11">
    <location>
        <begin position="11"/>
        <end position="209"/>
    </location>
</feature>